<protein>
    <submittedName>
        <fullName evidence="2">Uncharacterized protein</fullName>
    </submittedName>
</protein>
<keyword evidence="3" id="KW-1185">Reference proteome</keyword>
<feature type="region of interest" description="Disordered" evidence="1">
    <location>
        <begin position="1"/>
        <end position="34"/>
    </location>
</feature>
<gene>
    <name evidence="2" type="ORF">GCM10010104_67670</name>
</gene>
<evidence type="ECO:0000313" key="2">
    <source>
        <dbReference type="EMBL" id="GAA2260692.1"/>
    </source>
</evidence>
<dbReference type="EMBL" id="BAAART010000216">
    <property type="protein sequence ID" value="GAA2260692.1"/>
    <property type="molecule type" value="Genomic_DNA"/>
</dbReference>
<sequence>MRNLRAGLSHLRPPFRQCRDSEAPRTQKADLAGNAPFFSDAERAALKLTEAMTRLSDLSGEPVPDALWAEVAAHFDERELSALRARDPRAECRVMHTSV</sequence>
<proteinExistence type="predicted"/>
<name>A0ABP5RFT2_9ACTN</name>
<reference evidence="3" key="1">
    <citation type="journal article" date="2019" name="Int. J. Syst. Evol. Microbiol.">
        <title>The Global Catalogue of Microorganisms (GCM) 10K type strain sequencing project: providing services to taxonomists for standard genome sequencing and annotation.</title>
        <authorList>
            <consortium name="The Broad Institute Genomics Platform"/>
            <consortium name="The Broad Institute Genome Sequencing Center for Infectious Disease"/>
            <person name="Wu L."/>
            <person name="Ma J."/>
        </authorList>
    </citation>
    <scope>NUCLEOTIDE SEQUENCE [LARGE SCALE GENOMIC DNA]</scope>
    <source>
        <strain evidence="3">JCM 3053</strain>
    </source>
</reference>
<dbReference type="Proteomes" id="UP001501474">
    <property type="component" value="Unassembled WGS sequence"/>
</dbReference>
<feature type="compositionally biased region" description="Basic and acidic residues" evidence="1">
    <location>
        <begin position="17"/>
        <end position="28"/>
    </location>
</feature>
<dbReference type="SUPFAM" id="SSF69118">
    <property type="entry name" value="AhpD-like"/>
    <property type="match status" value="1"/>
</dbReference>
<comment type="caution">
    <text evidence="2">The sequence shown here is derived from an EMBL/GenBank/DDBJ whole genome shotgun (WGS) entry which is preliminary data.</text>
</comment>
<accession>A0ABP5RFT2</accession>
<evidence type="ECO:0000256" key="1">
    <source>
        <dbReference type="SAM" id="MobiDB-lite"/>
    </source>
</evidence>
<organism evidence="2 3">
    <name type="scientific">Streptomyces indiaensis</name>
    <dbReference type="NCBI Taxonomy" id="284033"/>
    <lineage>
        <taxon>Bacteria</taxon>
        <taxon>Bacillati</taxon>
        <taxon>Actinomycetota</taxon>
        <taxon>Actinomycetes</taxon>
        <taxon>Kitasatosporales</taxon>
        <taxon>Streptomycetaceae</taxon>
        <taxon>Streptomyces</taxon>
    </lineage>
</organism>
<dbReference type="InterPro" id="IPR029032">
    <property type="entry name" value="AhpD-like"/>
</dbReference>
<evidence type="ECO:0000313" key="3">
    <source>
        <dbReference type="Proteomes" id="UP001501474"/>
    </source>
</evidence>
<dbReference type="Gene3D" id="1.20.1290.10">
    <property type="entry name" value="AhpD-like"/>
    <property type="match status" value="1"/>
</dbReference>